<organism evidence="3">
    <name type="scientific">bioreactor metagenome</name>
    <dbReference type="NCBI Taxonomy" id="1076179"/>
    <lineage>
        <taxon>unclassified sequences</taxon>
        <taxon>metagenomes</taxon>
        <taxon>ecological metagenomes</taxon>
    </lineage>
</organism>
<keyword evidence="1" id="KW-0472">Membrane</keyword>
<evidence type="ECO:0000313" key="3">
    <source>
        <dbReference type="EMBL" id="MPL68084.1"/>
    </source>
</evidence>
<evidence type="ECO:0000256" key="1">
    <source>
        <dbReference type="SAM" id="Phobius"/>
    </source>
</evidence>
<feature type="domain" description="Heparan-alpha-glucosaminide N-acetyltransferase catalytic" evidence="2">
    <location>
        <begin position="6"/>
        <end position="215"/>
    </location>
</feature>
<dbReference type="InterPro" id="IPR012429">
    <property type="entry name" value="HGSNAT_cat"/>
</dbReference>
<feature type="transmembrane region" description="Helical" evidence="1">
    <location>
        <begin position="162"/>
        <end position="183"/>
    </location>
</feature>
<name>A0A644TMH9_9ZZZZ</name>
<proteinExistence type="predicted"/>
<keyword evidence="1" id="KW-0812">Transmembrane</keyword>
<reference evidence="3" key="1">
    <citation type="submission" date="2019-08" db="EMBL/GenBank/DDBJ databases">
        <authorList>
            <person name="Kucharzyk K."/>
            <person name="Murdoch R.W."/>
            <person name="Higgins S."/>
            <person name="Loffler F."/>
        </authorList>
    </citation>
    <scope>NUCLEOTIDE SEQUENCE</scope>
</reference>
<feature type="transmembrane region" description="Helical" evidence="1">
    <location>
        <begin position="12"/>
        <end position="28"/>
    </location>
</feature>
<sequence>MIKTARIWEIDCLRGFAIILMVVFHLIVDLKDFYSYPFQYLSGFWFYTGKLSAILFIFTAGISATLGKNTFKHGIKVFLWAMLLTLITYFYNDHTYIRFGILHFLGFSIVSYPLLTQAHPALLTITGLVWFIGGCLFTPIIVHSAYLFPFGLVSPTFESIDYYPIIPWYGVFLLGVAVGKNFYYRRQSLFAYHPAFTPIVSLGQHSLALYLIHQPVLLLALHVVHAI</sequence>
<protein>
    <recommendedName>
        <fullName evidence="2">Heparan-alpha-glucosaminide N-acetyltransferase catalytic domain-containing protein</fullName>
    </recommendedName>
</protein>
<gene>
    <name evidence="3" type="ORF">SDC9_13797</name>
</gene>
<feature type="transmembrane region" description="Helical" evidence="1">
    <location>
        <begin position="97"/>
        <end position="115"/>
    </location>
</feature>
<accession>A0A644TMH9</accession>
<comment type="caution">
    <text evidence="3">The sequence shown here is derived from an EMBL/GenBank/DDBJ whole genome shotgun (WGS) entry which is preliminary data.</text>
</comment>
<dbReference type="EMBL" id="VSSQ01000040">
    <property type="protein sequence ID" value="MPL68084.1"/>
    <property type="molecule type" value="Genomic_DNA"/>
</dbReference>
<keyword evidence="1" id="KW-1133">Transmembrane helix</keyword>
<evidence type="ECO:0000259" key="2">
    <source>
        <dbReference type="Pfam" id="PF07786"/>
    </source>
</evidence>
<dbReference type="Pfam" id="PF07786">
    <property type="entry name" value="HGSNAT_cat"/>
    <property type="match status" value="1"/>
</dbReference>
<feature type="transmembrane region" description="Helical" evidence="1">
    <location>
        <begin position="40"/>
        <end position="62"/>
    </location>
</feature>
<dbReference type="AlphaFoldDB" id="A0A644TMH9"/>
<feature type="transmembrane region" description="Helical" evidence="1">
    <location>
        <begin position="74"/>
        <end position="91"/>
    </location>
</feature>
<feature type="transmembrane region" description="Helical" evidence="1">
    <location>
        <begin position="122"/>
        <end position="142"/>
    </location>
</feature>